<evidence type="ECO:0000313" key="1">
    <source>
        <dbReference type="EMBL" id="MBB6060016.1"/>
    </source>
</evidence>
<proteinExistence type="predicted"/>
<dbReference type="Proteomes" id="UP000532746">
    <property type="component" value="Unassembled WGS sequence"/>
</dbReference>
<dbReference type="AlphaFoldDB" id="A0A7W9T1S6"/>
<evidence type="ECO:0000313" key="2">
    <source>
        <dbReference type="Proteomes" id="UP000532746"/>
    </source>
</evidence>
<dbReference type="EMBL" id="JACHGG010000003">
    <property type="protein sequence ID" value="MBB6060016.1"/>
    <property type="molecule type" value="Genomic_DNA"/>
</dbReference>
<accession>A0A7W9T1S6</accession>
<reference evidence="1 2" key="1">
    <citation type="submission" date="2020-08" db="EMBL/GenBank/DDBJ databases">
        <title>Genomic Encyclopedia of Type Strains, Phase IV (KMG-IV): sequencing the most valuable type-strain genomes for metagenomic binning, comparative biology and taxonomic classification.</title>
        <authorList>
            <person name="Goeker M."/>
        </authorList>
    </citation>
    <scope>NUCLEOTIDE SEQUENCE [LARGE SCALE GENOMIC DNA]</scope>
    <source>
        <strain evidence="1 2">DSM 26718</strain>
    </source>
</reference>
<gene>
    <name evidence="1" type="ORF">HNQ93_002876</name>
</gene>
<organism evidence="1 2">
    <name type="scientific">Hymenobacter luteus</name>
    <dbReference type="NCBI Taxonomy" id="1411122"/>
    <lineage>
        <taxon>Bacteria</taxon>
        <taxon>Pseudomonadati</taxon>
        <taxon>Bacteroidota</taxon>
        <taxon>Cytophagia</taxon>
        <taxon>Cytophagales</taxon>
        <taxon>Hymenobacteraceae</taxon>
        <taxon>Hymenobacter</taxon>
    </lineage>
</organism>
<keyword evidence="2" id="KW-1185">Reference proteome</keyword>
<dbReference type="RefSeq" id="WP_183403567.1">
    <property type="nucleotide sequence ID" value="NZ_JACHGG010000003.1"/>
</dbReference>
<sequence length="419" mass="49449">MILESESSKKDDFESNSFVTAKQLLGILEKRNEFKEDLQKIFEIDENKNEVFKIGNASYLLSSLNRLDKQCEKIDITSKIKNIYLSKILEEEKALFEVFSTNDNFIRSKTKSDLLIAETRYSAKNDILDYFNFSKFANYCRDKEFDSLINTIKEYLRDKNSNNEEEKNLRLIYKNSDEKFYIRAFTSGNGYKDFGINFSVFFALVALGRYVETSKNEIFIDNYRVDDSTLYVSFSMKNQVRVSNNLHLSFNLILENDEIKRSSVSFNGVFKLKFEDNSKTSQIYIRPKGIKTDEYNHPVDLLTFPHRGKVETIFDKTKQLPQLIDFFIKQVSDDAKKIANIQNPDDVRKFISEKVKNSKNQEFKTYKDAVYKKLTTINVDNTFKLFELLREVEELFEHDDVISRNFWRTKLYESLIERT</sequence>
<comment type="caution">
    <text evidence="1">The sequence shown here is derived from an EMBL/GenBank/DDBJ whole genome shotgun (WGS) entry which is preliminary data.</text>
</comment>
<protein>
    <submittedName>
        <fullName evidence="1">Uncharacterized protein</fullName>
    </submittedName>
</protein>
<name>A0A7W9T1S6_9BACT</name>